<dbReference type="AlphaFoldDB" id="A0A378L950"/>
<dbReference type="RefSeq" id="WP_058476192.1">
    <property type="nucleotide sequence ID" value="NZ_CAAAIO010000025.1"/>
</dbReference>
<dbReference type="Proteomes" id="UP000255110">
    <property type="component" value="Unassembled WGS sequence"/>
</dbReference>
<sequence>MHEPKKYKSFIEINTFKVHVQAILNRLKKQNNLTDVVPAINLILDGGPFDFSSSSAEIIALNSLLHHPELYIKNIDPQVKENIYSEIKEILKNFIREVCDVNDDSICAMPAQRV</sequence>
<dbReference type="EMBL" id="LNYZ01000003">
    <property type="protein sequence ID" value="KTD80296.1"/>
    <property type="molecule type" value="Genomic_DNA"/>
</dbReference>
<evidence type="ECO:0000313" key="2">
    <source>
        <dbReference type="EMBL" id="STY22378.1"/>
    </source>
</evidence>
<organism evidence="2 4">
    <name type="scientific">Legionella steigerwaltii</name>
    <dbReference type="NCBI Taxonomy" id="460"/>
    <lineage>
        <taxon>Bacteria</taxon>
        <taxon>Pseudomonadati</taxon>
        <taxon>Pseudomonadota</taxon>
        <taxon>Gammaproteobacteria</taxon>
        <taxon>Legionellales</taxon>
        <taxon>Legionellaceae</taxon>
        <taxon>Legionella</taxon>
    </lineage>
</organism>
<reference evidence="1 3" key="1">
    <citation type="submission" date="2015-11" db="EMBL/GenBank/DDBJ databases">
        <title>Genomic analysis of 38 Legionella species identifies large and diverse effector repertoires.</title>
        <authorList>
            <person name="Burstein D."/>
            <person name="Amaro F."/>
            <person name="Zusman T."/>
            <person name="Lifshitz Z."/>
            <person name="Cohen O."/>
            <person name="Gilbert J.A."/>
            <person name="Pupko T."/>
            <person name="Shuman H.A."/>
            <person name="Segal G."/>
        </authorList>
    </citation>
    <scope>NUCLEOTIDE SEQUENCE [LARGE SCALE GENOMIC DNA]</scope>
    <source>
        <strain evidence="1 3">SC-18-C9</strain>
    </source>
</reference>
<proteinExistence type="predicted"/>
<accession>A0A378L950</accession>
<evidence type="ECO:0000313" key="4">
    <source>
        <dbReference type="Proteomes" id="UP000255110"/>
    </source>
</evidence>
<dbReference type="Proteomes" id="UP000054820">
    <property type="component" value="Unassembled WGS sequence"/>
</dbReference>
<name>A0A378L950_9GAMM</name>
<evidence type="ECO:0000313" key="3">
    <source>
        <dbReference type="Proteomes" id="UP000054820"/>
    </source>
</evidence>
<reference evidence="2 4" key="2">
    <citation type="submission" date="2018-06" db="EMBL/GenBank/DDBJ databases">
        <authorList>
            <consortium name="Pathogen Informatics"/>
            <person name="Doyle S."/>
        </authorList>
    </citation>
    <scope>NUCLEOTIDE SEQUENCE [LARGE SCALE GENOMIC DNA]</scope>
    <source>
        <strain evidence="2 4">NCTC11991</strain>
    </source>
</reference>
<evidence type="ECO:0000313" key="1">
    <source>
        <dbReference type="EMBL" id="KTD80296.1"/>
    </source>
</evidence>
<keyword evidence="3" id="KW-1185">Reference proteome</keyword>
<dbReference type="EMBL" id="UGOY01000001">
    <property type="protein sequence ID" value="STY22378.1"/>
    <property type="molecule type" value="Genomic_DNA"/>
</dbReference>
<dbReference type="OrthoDB" id="5651471at2"/>
<protein>
    <submittedName>
        <fullName evidence="2">Uncharacterized protein</fullName>
    </submittedName>
</protein>
<gene>
    <name evidence="1" type="ORF">Lstg_0558</name>
    <name evidence="2" type="ORF">NCTC11991_00963</name>
</gene>